<name>A0AB35M153_9GAMM</name>
<organism evidence="2 3">
    <name type="scientific">Acinetobacter towneri</name>
    <dbReference type="NCBI Taxonomy" id="202956"/>
    <lineage>
        <taxon>Bacteria</taxon>
        <taxon>Pseudomonadati</taxon>
        <taxon>Pseudomonadota</taxon>
        <taxon>Gammaproteobacteria</taxon>
        <taxon>Moraxellales</taxon>
        <taxon>Moraxellaceae</taxon>
        <taxon>Acinetobacter</taxon>
    </lineage>
</organism>
<proteinExistence type="predicted"/>
<evidence type="ECO:0000259" key="1">
    <source>
        <dbReference type="Pfam" id="PF07693"/>
    </source>
</evidence>
<reference evidence="2" key="2">
    <citation type="journal article" date="2022" name="Sci. Total Environ.">
        <title>Prevalence, transmission, and molecular epidemiology of tet(X)-positive bacteria among humans, animals, and environmental niches in China: An epidemiological, and genomic-based study.</title>
        <authorList>
            <person name="Dong N."/>
            <person name="Zeng Y."/>
            <person name="Cai C."/>
            <person name="Sun C."/>
            <person name="Lu J."/>
            <person name="Liu C."/>
            <person name="Zhou H."/>
            <person name="Sun Q."/>
            <person name="Shu L."/>
            <person name="Wang H."/>
            <person name="Wang Y."/>
            <person name="Wang S."/>
            <person name="Wu C."/>
            <person name="Chan E.W."/>
            <person name="Chen G."/>
            <person name="Shen Z."/>
            <person name="Chen S."/>
            <person name="Zhang R."/>
        </authorList>
    </citation>
    <scope>NUCLEOTIDE SEQUENCE</scope>
    <source>
        <strain evidence="2">DF49-4</strain>
    </source>
</reference>
<reference evidence="2" key="1">
    <citation type="submission" date="2020-06" db="EMBL/GenBank/DDBJ databases">
        <authorList>
            <person name="Dong N."/>
        </authorList>
    </citation>
    <scope>NUCLEOTIDE SEQUENCE</scope>
    <source>
        <strain evidence="2">DF49-4</strain>
    </source>
</reference>
<dbReference type="EMBL" id="JACANG010000016">
    <property type="protein sequence ID" value="MDM1719336.1"/>
    <property type="molecule type" value="Genomic_DNA"/>
</dbReference>
<comment type="caution">
    <text evidence="2">The sequence shown here is derived from an EMBL/GenBank/DDBJ whole genome shotgun (WGS) entry which is preliminary data.</text>
</comment>
<dbReference type="SUPFAM" id="SSF52540">
    <property type="entry name" value="P-loop containing nucleoside triphosphate hydrolases"/>
    <property type="match status" value="1"/>
</dbReference>
<dbReference type="InterPro" id="IPR027417">
    <property type="entry name" value="P-loop_NTPase"/>
</dbReference>
<dbReference type="RefSeq" id="WP_286381011.1">
    <property type="nucleotide sequence ID" value="NZ_JACANG010000016.1"/>
</dbReference>
<evidence type="ECO:0000313" key="2">
    <source>
        <dbReference type="EMBL" id="MDM1719336.1"/>
    </source>
</evidence>
<dbReference type="Gene3D" id="3.40.50.300">
    <property type="entry name" value="P-loop containing nucleotide triphosphate hydrolases"/>
    <property type="match status" value="1"/>
</dbReference>
<feature type="domain" description="KAP NTPase" evidence="1">
    <location>
        <begin position="27"/>
        <end position="213"/>
    </location>
</feature>
<dbReference type="Proteomes" id="UP001174419">
    <property type="component" value="Unassembled WGS sequence"/>
</dbReference>
<dbReference type="Pfam" id="PF07693">
    <property type="entry name" value="KAP_NTPase"/>
    <property type="match status" value="1"/>
</dbReference>
<protein>
    <recommendedName>
        <fullName evidence="1">KAP NTPase domain-containing protein</fullName>
    </recommendedName>
</protein>
<dbReference type="InterPro" id="IPR011646">
    <property type="entry name" value="KAP_P-loop"/>
</dbReference>
<sequence length="620" mass="72506">MSTYISEANKHIQDYLDYYFDGKKNFEYAVLLNGAWGSGKTWFVKKYLEKKEDQGKKICYVSLNGIAKTSLIDEAIFKSIHPILGSKGAKLAGQILKGTLKATVKIDLDGDSKSDGSISGGIPKIELPDYLKINDNFILVFDDLERCELKKEEVLGYINYFVEQEGIKTLIVSNEEEIKDNDEYARKKEKLIGATFSYIEDQNLAIKSILDEISEVDLKSILNSEIELITQTFNQVGYKNLRAFKQTIFDFERFYKRKYFEDKDDSFDSEIFKKVLRAFLILSLENKKGRFDKEVLNFKSDLNEENSKKPVDKIVESISGFVGEKAQEFKKKYQMNLAEYMFSKDLWDQILNKNIINDSLISNELYQIYFRLKEEPPTWFKLWHYLDLEQKEFEELVKEAKLTIENQSLTNVTDILHTVSMLVYFKEKSLIFFSIESLLVLAINQYKKIVNLQENIKKFGYFDICDESGGYGLYARELPIFQKFLKDIAQAYEDKYIEKNEERGKLLLTLMENDSYEFYQQITNKFYDYPILNALEPKGFINQLCKINYRCAMSAIDGLKSRYTAHSQAKIYLQEEKWFERVIEVTNEKLAQPITILEKHKLQDKFLPNLTEIKNTAYKG</sequence>
<accession>A0AB35M153</accession>
<evidence type="ECO:0000313" key="3">
    <source>
        <dbReference type="Proteomes" id="UP001174419"/>
    </source>
</evidence>
<dbReference type="AlphaFoldDB" id="A0AB35M153"/>
<gene>
    <name evidence="2" type="ORF">HX110_09390</name>
</gene>